<dbReference type="Proteomes" id="UP000292459">
    <property type="component" value="Unassembled WGS sequence"/>
</dbReference>
<accession>A0A4Q7E6D0</accession>
<dbReference type="SUPFAM" id="SSF52402">
    <property type="entry name" value="Adenine nucleotide alpha hydrolases-like"/>
    <property type="match status" value="1"/>
</dbReference>
<keyword evidence="2" id="KW-1185">Reference proteome</keyword>
<dbReference type="AlphaFoldDB" id="A0A4Q7E6D0"/>
<sequence>MRWHLIVRIGSADFYTPTVASNEPRVIVSIDNPGDTFAIGNNLLKEVESRASLNPSSLAVDLVNFAIAIYTADLKIARSLSEDRWTRDLVVHLPVVNLDAWTGSRELAQEMLSFLTGDRWDIRFRQHECYEKWYVASSDAPTVDVVSLLSGGLDSLVGAIDLLEEGRNVAFISHYGAGMTKSFQDDVLRALEKEYGSLITPYSFYVQPPKKRTGSGEPSMRSRSILFLSLGTFVASLFSEKIPLVVAENGLISLNVPLTSARIGSLSTRTTHPHFIALYRKLLDSIGLDNPVELPYRFQTKGEMFEQVRNPEVLKRLVPVTMSCSHPESGRYLGKKPGNHCGYCVPCIIRRASLAAVGLDNDNCNIDILTEAPAYDTDRGRDFRAFQMVIERHKASGSKVSLFDVLESGPLPPDDIKEYVAMYSRGIDEVGQFLEPTLS</sequence>
<dbReference type="Gene3D" id="3.40.50.620">
    <property type="entry name" value="HUPs"/>
    <property type="match status" value="1"/>
</dbReference>
<evidence type="ECO:0000313" key="1">
    <source>
        <dbReference type="EMBL" id="RZM77811.1"/>
    </source>
</evidence>
<proteinExistence type="predicted"/>
<dbReference type="OrthoDB" id="9789567at2"/>
<name>A0A4Q7E6D0_9CYAN</name>
<comment type="caution">
    <text evidence="1">The sequence shown here is derived from an EMBL/GenBank/DDBJ whole genome shotgun (WGS) entry which is preliminary data.</text>
</comment>
<gene>
    <name evidence="1" type="ORF">DYY88_14645</name>
</gene>
<dbReference type="NCBIfam" id="NF041925">
    <property type="entry name" value="QatC"/>
    <property type="match status" value="1"/>
</dbReference>
<organism evidence="1 2">
    <name type="scientific">Leptolyngbya iicbica LK</name>
    <dbReference type="NCBI Taxonomy" id="2294035"/>
    <lineage>
        <taxon>Bacteria</taxon>
        <taxon>Bacillati</taxon>
        <taxon>Cyanobacteriota</taxon>
        <taxon>Cyanophyceae</taxon>
        <taxon>Leptolyngbyales</taxon>
        <taxon>Leptolyngbyaceae</taxon>
        <taxon>Leptolyngbya group</taxon>
        <taxon>Leptolyngbya</taxon>
        <taxon>Leptolyngbya iicbica</taxon>
    </lineage>
</organism>
<protein>
    <submittedName>
        <fullName evidence="1">Uncharacterized protein</fullName>
    </submittedName>
</protein>
<dbReference type="InterPro" id="IPR014729">
    <property type="entry name" value="Rossmann-like_a/b/a_fold"/>
</dbReference>
<evidence type="ECO:0000313" key="2">
    <source>
        <dbReference type="Proteomes" id="UP000292459"/>
    </source>
</evidence>
<dbReference type="EMBL" id="QVFV01000003">
    <property type="protein sequence ID" value="RZM77811.1"/>
    <property type="molecule type" value="Genomic_DNA"/>
</dbReference>
<dbReference type="InterPro" id="IPR049676">
    <property type="entry name" value="QatC"/>
</dbReference>
<dbReference type="RefSeq" id="WP_052288418.1">
    <property type="nucleotide sequence ID" value="NZ_QVFV01000003.1"/>
</dbReference>
<reference evidence="1 2" key="1">
    <citation type="submission" date="2018-11" db="EMBL/GenBank/DDBJ databases">
        <title>Whole genome sequencing of an environmental sample.</title>
        <authorList>
            <person name="Sarangi A.N."/>
            <person name="Singh D."/>
            <person name="Tripathy S."/>
        </authorList>
    </citation>
    <scope>NUCLEOTIDE SEQUENCE [LARGE SCALE GENOMIC DNA]</scope>
    <source>
        <strain evidence="1 2">Lakshadweep</strain>
    </source>
</reference>